<dbReference type="EMBL" id="PDWN01000008">
    <property type="protein sequence ID" value="KAF1694321.1"/>
    <property type="molecule type" value="Genomic_DNA"/>
</dbReference>
<gene>
    <name evidence="3" type="ORF">CSC65_09000</name>
</gene>
<accession>A0ABQ6Z6I2</accession>
<dbReference type="Pfam" id="PF04076">
    <property type="entry name" value="BOF"/>
    <property type="match status" value="1"/>
</dbReference>
<dbReference type="InterPro" id="IPR005220">
    <property type="entry name" value="CarO-like"/>
</dbReference>
<keyword evidence="4" id="KW-1185">Reference proteome</keyword>
<dbReference type="Gene3D" id="2.40.50.200">
    <property type="entry name" value="Bacterial OB-fold"/>
    <property type="match status" value="1"/>
</dbReference>
<dbReference type="PANTHER" id="PTHR36571:SF1">
    <property type="entry name" value="PROTEIN YGIW"/>
    <property type="match status" value="1"/>
</dbReference>
<feature type="chain" id="PRO_5047087406" description="Bacterial OB-fold domain-containing protein" evidence="2">
    <location>
        <begin position="24"/>
        <end position="118"/>
    </location>
</feature>
<name>A0ABQ6Z6I2_9GAMM</name>
<dbReference type="RefSeq" id="WP_162410263.1">
    <property type="nucleotide sequence ID" value="NZ_PDWN01000008.1"/>
</dbReference>
<evidence type="ECO:0000313" key="4">
    <source>
        <dbReference type="Proteomes" id="UP000788419"/>
    </source>
</evidence>
<evidence type="ECO:0008006" key="5">
    <source>
        <dbReference type="Google" id="ProtNLM"/>
    </source>
</evidence>
<evidence type="ECO:0000256" key="1">
    <source>
        <dbReference type="ARBA" id="ARBA00022729"/>
    </source>
</evidence>
<dbReference type="NCBIfam" id="NF033674">
    <property type="entry name" value="stress_OB_fold"/>
    <property type="match status" value="1"/>
</dbReference>
<dbReference type="SUPFAM" id="SSF101756">
    <property type="entry name" value="Hypothetical protein YgiW"/>
    <property type="match status" value="1"/>
</dbReference>
<reference evidence="3 4" key="1">
    <citation type="submission" date="2017-10" db="EMBL/GenBank/DDBJ databases">
        <title>Whole genome sequencing of members of genus Pseudoxanthomonas.</title>
        <authorList>
            <person name="Kumar S."/>
            <person name="Bansal K."/>
            <person name="Kaur A."/>
            <person name="Patil P."/>
            <person name="Sharma S."/>
            <person name="Patil P.B."/>
        </authorList>
    </citation>
    <scope>NUCLEOTIDE SEQUENCE [LARGE SCALE GENOMIC DNA]</scope>
    <source>
        <strain evidence="3 4">DSM 17801</strain>
    </source>
</reference>
<proteinExistence type="predicted"/>
<dbReference type="InterPro" id="IPR036700">
    <property type="entry name" value="BOBF_sf"/>
</dbReference>
<keyword evidence="1 2" id="KW-0732">Signal</keyword>
<organism evidence="3 4">
    <name type="scientific">Pseudoxanthomonas daejeonensis</name>
    <dbReference type="NCBI Taxonomy" id="266062"/>
    <lineage>
        <taxon>Bacteria</taxon>
        <taxon>Pseudomonadati</taxon>
        <taxon>Pseudomonadota</taxon>
        <taxon>Gammaproteobacteria</taxon>
        <taxon>Lysobacterales</taxon>
        <taxon>Lysobacteraceae</taxon>
        <taxon>Pseudoxanthomonas</taxon>
    </lineage>
</organism>
<comment type="caution">
    <text evidence="3">The sequence shown here is derived from an EMBL/GenBank/DDBJ whole genome shotgun (WGS) entry which is preliminary data.</text>
</comment>
<dbReference type="Proteomes" id="UP000788419">
    <property type="component" value="Unassembled WGS sequence"/>
</dbReference>
<evidence type="ECO:0000256" key="2">
    <source>
        <dbReference type="SAM" id="SignalP"/>
    </source>
</evidence>
<feature type="signal peptide" evidence="2">
    <location>
        <begin position="1"/>
        <end position="23"/>
    </location>
</feature>
<evidence type="ECO:0000313" key="3">
    <source>
        <dbReference type="EMBL" id="KAF1694321.1"/>
    </source>
</evidence>
<sequence length="118" mass="12767">MKRIVFAFALSLSVLSLSLPATAQFTGPSASPQASTVAAVGNARVGSDVTLTGNVVGHLRDEYFTFRDETGEIRVEIENKTWQGRKVGPEDKVRITGEIERGFGGRYIDVQTLEVLAP</sequence>
<dbReference type="PANTHER" id="PTHR36571">
    <property type="entry name" value="PROTEIN YGIW"/>
    <property type="match status" value="1"/>
</dbReference>
<protein>
    <recommendedName>
        <fullName evidence="5">Bacterial OB-fold domain-containing protein</fullName>
    </recommendedName>
</protein>